<evidence type="ECO:0000313" key="2">
    <source>
        <dbReference type="Proteomes" id="UP001162992"/>
    </source>
</evidence>
<keyword evidence="2" id="KW-1185">Reference proteome</keyword>
<dbReference type="Proteomes" id="UP001162992">
    <property type="component" value="Chromosome 19"/>
</dbReference>
<evidence type="ECO:0000313" key="1">
    <source>
        <dbReference type="EMBL" id="KAJ7521001.1"/>
    </source>
</evidence>
<proteinExistence type="predicted"/>
<organism evidence="1 2">
    <name type="scientific">Diphasiastrum complanatum</name>
    <name type="common">Issler's clubmoss</name>
    <name type="synonym">Lycopodium complanatum</name>
    <dbReference type="NCBI Taxonomy" id="34168"/>
    <lineage>
        <taxon>Eukaryota</taxon>
        <taxon>Viridiplantae</taxon>
        <taxon>Streptophyta</taxon>
        <taxon>Embryophyta</taxon>
        <taxon>Tracheophyta</taxon>
        <taxon>Lycopodiopsida</taxon>
        <taxon>Lycopodiales</taxon>
        <taxon>Lycopodiaceae</taxon>
        <taxon>Lycopodioideae</taxon>
        <taxon>Diphasiastrum</taxon>
    </lineage>
</organism>
<sequence length="815" mass="89537">MDFNELESSEGLRFAWNAWPSSRIEAARMVIPFGIMCTPLMPLADVPLLPYDPVRCKGCRAVLNPYSGVDYQAKIWICPFCHQRNYFPANYAEISDSNLPAELFSTYSTVEYVLPQPFPISSNASGSFSSRAASYPPQAAGGYSSGVNPNVNYSGSYSPRSGYGQGNVSVGGIPYPGDAGSSSNAPGFLFVVDTCVDSEDLLALKNVLTQLLGLMPDNARVGLISFGTMVHVHELGYLECSKSIVFPGDRELSIQRVQELLGIHAQQPRQVVSQSATRQGGLGRFLLPVSECEFSLTTALEELQPNSFIVESGHRPRRATGAALAVAVGLMEGSLSNVGSRIMLFVSGPATIGPGMIVETDLGKSIRTHQDLMNESATYYKKACKFYSQLAQHLVSNAHALDIFACSLDQVGTAEAKSAVESSGGLMVLAETFDSEIFKKSLQKLFSRDEEGHLKMCFNATLEVITTKEMKISGAIGPCSSLKKKSALVSESEVGIGGTSAWKLCTLNNKTCLALFFEIVNQHSKSITPGVAFFIQFITQYQHGSGQVRLRVTTTARRWADGGQTQDIAAGFDQEAAAAVVARLAVHKTENEEIFDIIRWLDRNLIRVASKFGDYAKEDPDSFRLSSNFSLYPQFMFHLRRSQFLQVFNNTPDETAYFRLMLNREGVVGSLVMIQPTLFSYSFEGPPTPVLLDVSSIAADRILLFDSYFYVVVHYGSTIAQWRKLGYHNDPSYENFKKLLEAPVADAEALIVDRVPVPKFIECDQHGSQARFLLAKLNPSVTHNSNPYGNSEVIFTDDVNLQVFLEHLQRLAVQS</sequence>
<name>A0ACC2AU11_DIPCM</name>
<accession>A0ACC2AU11</accession>
<protein>
    <submittedName>
        <fullName evidence="1">Uncharacterized protein</fullName>
    </submittedName>
</protein>
<dbReference type="EMBL" id="CM055110">
    <property type="protein sequence ID" value="KAJ7521001.1"/>
    <property type="molecule type" value="Genomic_DNA"/>
</dbReference>
<comment type="caution">
    <text evidence="1">The sequence shown here is derived from an EMBL/GenBank/DDBJ whole genome shotgun (WGS) entry which is preliminary data.</text>
</comment>
<gene>
    <name evidence="1" type="ORF">O6H91_19G033600</name>
</gene>
<reference evidence="2" key="1">
    <citation type="journal article" date="2024" name="Proc. Natl. Acad. Sci. U.S.A.">
        <title>Extraordinary preservation of gene collinearity over three hundred million years revealed in homosporous lycophytes.</title>
        <authorList>
            <person name="Li C."/>
            <person name="Wickell D."/>
            <person name="Kuo L.Y."/>
            <person name="Chen X."/>
            <person name="Nie B."/>
            <person name="Liao X."/>
            <person name="Peng D."/>
            <person name="Ji J."/>
            <person name="Jenkins J."/>
            <person name="Williams M."/>
            <person name="Shu S."/>
            <person name="Plott C."/>
            <person name="Barry K."/>
            <person name="Rajasekar S."/>
            <person name="Grimwood J."/>
            <person name="Han X."/>
            <person name="Sun S."/>
            <person name="Hou Z."/>
            <person name="He W."/>
            <person name="Dai G."/>
            <person name="Sun C."/>
            <person name="Schmutz J."/>
            <person name="Leebens-Mack J.H."/>
            <person name="Li F.W."/>
            <person name="Wang L."/>
        </authorList>
    </citation>
    <scope>NUCLEOTIDE SEQUENCE [LARGE SCALE GENOMIC DNA]</scope>
    <source>
        <strain evidence="2">cv. PW_Plant_1</strain>
    </source>
</reference>